<name>A0A1Q5U9Y2_9EURO</name>
<protein>
    <submittedName>
        <fullName evidence="2">Uncharacterized protein</fullName>
    </submittedName>
</protein>
<evidence type="ECO:0000256" key="1">
    <source>
        <dbReference type="SAM" id="MobiDB-lite"/>
    </source>
</evidence>
<evidence type="ECO:0000313" key="2">
    <source>
        <dbReference type="EMBL" id="OKP09292.1"/>
    </source>
</evidence>
<gene>
    <name evidence="2" type="ORF">PENSUB_5378</name>
</gene>
<proteinExistence type="predicted"/>
<dbReference type="AlphaFoldDB" id="A0A1Q5U9Y2"/>
<feature type="region of interest" description="Disordered" evidence="1">
    <location>
        <begin position="24"/>
        <end position="55"/>
    </location>
</feature>
<dbReference type="Proteomes" id="UP000186955">
    <property type="component" value="Unassembled WGS sequence"/>
</dbReference>
<dbReference type="EMBL" id="MNBE01000552">
    <property type="protein sequence ID" value="OKP09292.1"/>
    <property type="molecule type" value="Genomic_DNA"/>
</dbReference>
<organism evidence="2 3">
    <name type="scientific">Penicillium subrubescens</name>
    <dbReference type="NCBI Taxonomy" id="1316194"/>
    <lineage>
        <taxon>Eukaryota</taxon>
        <taxon>Fungi</taxon>
        <taxon>Dikarya</taxon>
        <taxon>Ascomycota</taxon>
        <taxon>Pezizomycotina</taxon>
        <taxon>Eurotiomycetes</taxon>
        <taxon>Eurotiomycetidae</taxon>
        <taxon>Eurotiales</taxon>
        <taxon>Aspergillaceae</taxon>
        <taxon>Penicillium</taxon>
    </lineage>
</organism>
<comment type="caution">
    <text evidence="2">The sequence shown here is derived from an EMBL/GenBank/DDBJ whole genome shotgun (WGS) entry which is preliminary data.</text>
</comment>
<keyword evidence="3" id="KW-1185">Reference proteome</keyword>
<evidence type="ECO:0000313" key="3">
    <source>
        <dbReference type="Proteomes" id="UP000186955"/>
    </source>
</evidence>
<reference evidence="2 3" key="1">
    <citation type="submission" date="2016-10" db="EMBL/GenBank/DDBJ databases">
        <title>Genome sequence of the ascomycete fungus Penicillium subrubescens.</title>
        <authorList>
            <person name="De Vries R.P."/>
            <person name="Peng M."/>
            <person name="Dilokpimol A."/>
            <person name="Hilden K."/>
            <person name="Makela M.R."/>
            <person name="Grigoriev I."/>
            <person name="Riley R."/>
            <person name="Granchi Z."/>
        </authorList>
    </citation>
    <scope>NUCLEOTIDE SEQUENCE [LARGE SCALE GENOMIC DNA]</scope>
    <source>
        <strain evidence="2 3">CBS 132785</strain>
    </source>
</reference>
<accession>A0A1Q5U9Y2</accession>
<sequence>MRHTPSQRLLSKLLREHDGRRRRRVLDVEEEEPRREQSERTTSGLEPSRDCRPGANDGVCNYLPLLVRKIFLPGVVTCTVTTKA</sequence>